<dbReference type="GO" id="GO:0046872">
    <property type="term" value="F:metal ion binding"/>
    <property type="evidence" value="ECO:0007669"/>
    <property type="project" value="UniProtKB-KW"/>
</dbReference>
<keyword evidence="7" id="KW-1185">Reference proteome</keyword>
<dbReference type="GO" id="GO:0031419">
    <property type="term" value="F:cobalamin binding"/>
    <property type="evidence" value="ECO:0007669"/>
    <property type="project" value="InterPro"/>
</dbReference>
<dbReference type="Gene3D" id="1.10.1240.10">
    <property type="entry name" value="Methionine synthase domain"/>
    <property type="match status" value="1"/>
</dbReference>
<dbReference type="SUPFAM" id="SSF52242">
    <property type="entry name" value="Cobalamin (vitamin B12)-binding domain"/>
    <property type="match status" value="1"/>
</dbReference>
<keyword evidence="3" id="KW-0170">Cobalt</keyword>
<dbReference type="GO" id="GO:0005829">
    <property type="term" value="C:cytosol"/>
    <property type="evidence" value="ECO:0007669"/>
    <property type="project" value="TreeGrafter"/>
</dbReference>
<dbReference type="SMART" id="SM01018">
    <property type="entry name" value="B12-binding_2"/>
    <property type="match status" value="1"/>
</dbReference>
<dbReference type="PATRIC" id="fig|2754.20.peg.281"/>
<reference evidence="6 7" key="1">
    <citation type="submission" date="2014-04" db="EMBL/GenBank/DDBJ databases">
        <title>Draft Genome Sequence of Synergistes jonesii.</title>
        <authorList>
            <person name="Coil D.A."/>
            <person name="Eisen J.A."/>
            <person name="Holland-Moritz H.E."/>
        </authorList>
    </citation>
    <scope>NUCLEOTIDE SEQUENCE [LARGE SCALE GENOMIC DNA]</scope>
    <source>
        <strain evidence="6 7">78-1</strain>
    </source>
</reference>
<dbReference type="PROSITE" id="PS51332">
    <property type="entry name" value="B12_BINDING"/>
    <property type="match status" value="1"/>
</dbReference>
<dbReference type="Pfam" id="PF02310">
    <property type="entry name" value="B12-binding"/>
    <property type="match status" value="1"/>
</dbReference>
<organism evidence="6 7">
    <name type="scientific">Synergistes jonesii</name>
    <dbReference type="NCBI Taxonomy" id="2754"/>
    <lineage>
        <taxon>Bacteria</taxon>
        <taxon>Thermotogati</taxon>
        <taxon>Synergistota</taxon>
        <taxon>Synergistia</taxon>
        <taxon>Synergistales</taxon>
        <taxon>Synergistaceae</taxon>
        <taxon>Synergistes</taxon>
    </lineage>
</organism>
<feature type="domain" description="B12-binding N-terminal" evidence="5">
    <location>
        <begin position="1"/>
        <end position="91"/>
    </location>
</feature>
<dbReference type="EMBL" id="JMKI01000002">
    <property type="protein sequence ID" value="KEJ93498.1"/>
    <property type="molecule type" value="Genomic_DNA"/>
</dbReference>
<evidence type="ECO:0000313" key="7">
    <source>
        <dbReference type="Proteomes" id="UP000027665"/>
    </source>
</evidence>
<evidence type="ECO:0000313" key="6">
    <source>
        <dbReference type="EMBL" id="KEJ93498.1"/>
    </source>
</evidence>
<dbReference type="Pfam" id="PF02607">
    <property type="entry name" value="B12-binding_2"/>
    <property type="match status" value="1"/>
</dbReference>
<dbReference type="Gene3D" id="3.40.50.280">
    <property type="entry name" value="Cobalamin-binding domain"/>
    <property type="match status" value="1"/>
</dbReference>
<dbReference type="Proteomes" id="UP000027665">
    <property type="component" value="Unassembled WGS sequence"/>
</dbReference>
<comment type="similarity">
    <text evidence="1">Belongs to the methylamine corrinoid protein family.</text>
</comment>
<name>A0A073IT40_9BACT</name>
<dbReference type="PANTHER" id="PTHR45833:SF1">
    <property type="entry name" value="METHIONINE SYNTHASE"/>
    <property type="match status" value="1"/>
</dbReference>
<evidence type="ECO:0000256" key="1">
    <source>
        <dbReference type="ARBA" id="ARBA00010854"/>
    </source>
</evidence>
<dbReference type="PANTHER" id="PTHR45833">
    <property type="entry name" value="METHIONINE SYNTHASE"/>
    <property type="match status" value="1"/>
</dbReference>
<dbReference type="InterPro" id="IPR050554">
    <property type="entry name" value="Met_Synthase/Corrinoid"/>
</dbReference>
<protein>
    <recommendedName>
        <fullName evidence="8">Dimethylamine corrinoid protein 3</fullName>
    </recommendedName>
</protein>
<dbReference type="OrthoDB" id="128810at2"/>
<dbReference type="FunFam" id="3.40.50.280:FF:000003">
    <property type="entry name" value="Dimethylamine methyltransferase corrinoid protein"/>
    <property type="match status" value="1"/>
</dbReference>
<dbReference type="STRING" id="2754.EH55_01630"/>
<evidence type="ECO:0008006" key="8">
    <source>
        <dbReference type="Google" id="ProtNLM"/>
    </source>
</evidence>
<proteinExistence type="inferred from homology"/>
<dbReference type="RefSeq" id="WP_037973970.1">
    <property type="nucleotide sequence ID" value="NZ_JAXDSK010000040.1"/>
</dbReference>
<dbReference type="AlphaFoldDB" id="A0A073IT40"/>
<dbReference type="PROSITE" id="PS51337">
    <property type="entry name" value="B12_BINDING_NTER"/>
    <property type="match status" value="1"/>
</dbReference>
<dbReference type="GO" id="GO:0008705">
    <property type="term" value="F:methionine synthase activity"/>
    <property type="evidence" value="ECO:0007669"/>
    <property type="project" value="TreeGrafter"/>
</dbReference>
<dbReference type="InterPro" id="IPR036594">
    <property type="entry name" value="Meth_synthase_dom"/>
</dbReference>
<evidence type="ECO:0000259" key="5">
    <source>
        <dbReference type="PROSITE" id="PS51337"/>
    </source>
</evidence>
<evidence type="ECO:0000259" key="4">
    <source>
        <dbReference type="PROSITE" id="PS51332"/>
    </source>
</evidence>
<dbReference type="InterPro" id="IPR036724">
    <property type="entry name" value="Cobalamin-bd_sf"/>
</dbReference>
<evidence type="ECO:0000256" key="2">
    <source>
        <dbReference type="ARBA" id="ARBA00022723"/>
    </source>
</evidence>
<dbReference type="SUPFAM" id="SSF47644">
    <property type="entry name" value="Methionine synthase domain"/>
    <property type="match status" value="1"/>
</dbReference>
<dbReference type="GeneID" id="90982388"/>
<dbReference type="InterPro" id="IPR006158">
    <property type="entry name" value="Cobalamin-bd"/>
</dbReference>
<keyword evidence="2" id="KW-0479">Metal-binding</keyword>
<gene>
    <name evidence="6" type="ORF">EH55_01630</name>
</gene>
<comment type="caution">
    <text evidence="6">The sequence shown here is derived from an EMBL/GenBank/DDBJ whole genome shotgun (WGS) entry which is preliminary data.</text>
</comment>
<dbReference type="GO" id="GO:0050667">
    <property type="term" value="P:homocysteine metabolic process"/>
    <property type="evidence" value="ECO:0007669"/>
    <property type="project" value="TreeGrafter"/>
</dbReference>
<evidence type="ECO:0000256" key="3">
    <source>
        <dbReference type="ARBA" id="ARBA00023285"/>
    </source>
</evidence>
<dbReference type="InterPro" id="IPR003759">
    <property type="entry name" value="Cbl-bd_cap"/>
</dbReference>
<dbReference type="eggNOG" id="COG5012">
    <property type="taxonomic scope" value="Bacteria"/>
</dbReference>
<feature type="domain" description="B12-binding" evidence="4">
    <location>
        <begin position="93"/>
        <end position="217"/>
    </location>
</feature>
<sequence length="217" mass="23385">MNKQDHLSKIMAALMDQDRAATNAAVDEALGDEVPPMDILNEGLAAGLQELGVLFAEEEVYLPELLLAAEITTEIMKRLQSEFQADETKIKKRGTVLLATVEGDVHDIGKSLVGMIMNASGYNIIDAGKDVPNKKMIELVKEIHPDIVGLSSLLSTTMPAQQEFIEMAKEAGLRDQIKIIVGGAPVSRDWANKIGADGYAEDASGTVVEADLLLGRK</sequence>
<dbReference type="GO" id="GO:0046653">
    <property type="term" value="P:tetrahydrofolate metabolic process"/>
    <property type="evidence" value="ECO:0007669"/>
    <property type="project" value="TreeGrafter"/>
</dbReference>
<accession>A0A073IT40</accession>